<keyword evidence="6 13" id="KW-0812">Transmembrane</keyword>
<dbReference type="AlphaFoldDB" id="A0A5J6MIZ1"/>
<dbReference type="Pfam" id="PF00989">
    <property type="entry name" value="PAS"/>
    <property type="match status" value="1"/>
</dbReference>
<keyword evidence="8 13" id="KW-0418">Kinase</keyword>
<evidence type="ECO:0000256" key="1">
    <source>
        <dbReference type="ARBA" id="ARBA00000085"/>
    </source>
</evidence>
<dbReference type="PANTHER" id="PTHR43065:SF10">
    <property type="entry name" value="PEROXIDE STRESS-ACTIVATED HISTIDINE KINASE MAK3"/>
    <property type="match status" value="1"/>
</dbReference>
<dbReference type="SUPFAM" id="SSF55785">
    <property type="entry name" value="PYP-like sensor domain (PAS domain)"/>
    <property type="match status" value="1"/>
</dbReference>
<dbReference type="InterPro" id="IPR036097">
    <property type="entry name" value="HisK_dim/P_sf"/>
</dbReference>
<evidence type="ECO:0000256" key="8">
    <source>
        <dbReference type="ARBA" id="ARBA00022777"/>
    </source>
</evidence>
<evidence type="ECO:0000256" key="11">
    <source>
        <dbReference type="ARBA" id="ARBA00023012"/>
    </source>
</evidence>
<dbReference type="SUPFAM" id="SSF47384">
    <property type="entry name" value="Homodimeric domain of signal transducing histidine kinase"/>
    <property type="match status" value="1"/>
</dbReference>
<reference evidence="17 18" key="1">
    <citation type="submission" date="2019-08" db="EMBL/GenBank/DDBJ databases">
        <title>Hyperibacter terrae gen. nov., sp. nov. and Hyperibacter viscosus sp. nov., two new members in the family Rhodospirillaceae isolated from the rhizosphere of Hypericum perforatum.</title>
        <authorList>
            <person name="Noviana Z."/>
        </authorList>
    </citation>
    <scope>NUCLEOTIDE SEQUENCE [LARGE SCALE GENOMIC DNA]</scope>
    <source>
        <strain evidence="17 18">R5913</strain>
    </source>
</reference>
<dbReference type="InterPro" id="IPR036890">
    <property type="entry name" value="HATPase_C_sf"/>
</dbReference>
<proteinExistence type="predicted"/>
<evidence type="ECO:0000256" key="9">
    <source>
        <dbReference type="ARBA" id="ARBA00022840"/>
    </source>
</evidence>
<dbReference type="SUPFAM" id="SSF158472">
    <property type="entry name" value="HAMP domain-like"/>
    <property type="match status" value="1"/>
</dbReference>
<feature type="transmembrane region" description="Helical" evidence="14">
    <location>
        <begin position="113"/>
        <end position="138"/>
    </location>
</feature>
<dbReference type="PRINTS" id="PR00344">
    <property type="entry name" value="BCTRLSENSOR"/>
</dbReference>
<dbReference type="SMART" id="SM00388">
    <property type="entry name" value="HisKA"/>
    <property type="match status" value="1"/>
</dbReference>
<dbReference type="InterPro" id="IPR003660">
    <property type="entry name" value="HAMP_dom"/>
</dbReference>
<sequence>MQADDTAPSAAAGRSWSPEPLYRSFLDWARRHYLERKLSIALLVLALVSGVATFISMSGSFGMRTNPRIVLLLLLGDLVILLALGTVVARRLVILWLERRRGLAGARLHARLVMLFSLLAVTPTIIIALFSTLFLNLGMEAWFSDRVRTAVHDSLVVARAYLEEHQRNIGGDVLAMAEDLRREGPFLMVNRQRFERLMDFHVRARGLNEAVLINSQAQVLASAGFNLVMEFDPDLPNWAIARAHQGDLVLLPSDTGDRVRALVQLDPVSDTYLFVGRLVDPRVIAHLNATEGAAQLYEELEGRRSGLQITFVLIFIVIALLMLLAAVWLALIVATQLARPIGDLVSASERISLGDLAARVPEAAADDEIGALSRTFNRMTGQLESQHNELLSTNRELDERRRFTELVLSGVSAGVIGLDDEGRIRLPNRSASLLLHSDLLGAVGRPLGEVIPELAPVIEQGRRRLGRPAEGQIQITRGSETRTMIVRVVSELDEGDLIRLVVTVDDVTELMSAQRKAAWADVARRIAHEIKNPLTPIQLSAERLKRKYLKQITTDPETFIVCTDTIVRQVGDIGRMVDEFSSFARMPAPVLRPENLLDLCRQALFLQRTANAAVQYHTRLPDEPVIVVCDSRQVSQALTNLLQNAVDAIDGRQAQPGEALPRGEIELSLEVQADKVILAVADNGRGLPASGRERLTEPYVTTRAKGTGLGLAIVKKIMEDHGGQLQLADRAGGGAVVRLLFPMGAERAAEPPVDMTNKSMAHGT</sequence>
<keyword evidence="9 13" id="KW-0067">ATP-binding</keyword>
<evidence type="ECO:0000256" key="2">
    <source>
        <dbReference type="ARBA" id="ARBA00004651"/>
    </source>
</evidence>
<feature type="transmembrane region" description="Helical" evidence="14">
    <location>
        <begin position="69"/>
        <end position="93"/>
    </location>
</feature>
<protein>
    <recommendedName>
        <fullName evidence="13">Nitrogen regulation protein</fullName>
        <ecNumber evidence="13">2.7.13.3</ecNumber>
    </recommendedName>
</protein>
<keyword evidence="5 13" id="KW-0808">Transferase</keyword>
<dbReference type="InterPro" id="IPR003594">
    <property type="entry name" value="HATPase_dom"/>
</dbReference>
<comment type="catalytic activity">
    <reaction evidence="1 13">
        <text>ATP + protein L-histidine = ADP + protein N-phospho-L-histidine.</text>
        <dbReference type="EC" id="2.7.13.3"/>
    </reaction>
</comment>
<dbReference type="EMBL" id="CP042906">
    <property type="protein sequence ID" value="QEX17217.1"/>
    <property type="molecule type" value="Genomic_DNA"/>
</dbReference>
<evidence type="ECO:0000256" key="7">
    <source>
        <dbReference type="ARBA" id="ARBA00022741"/>
    </source>
</evidence>
<dbReference type="GO" id="GO:0009399">
    <property type="term" value="P:nitrogen fixation"/>
    <property type="evidence" value="ECO:0007669"/>
    <property type="project" value="UniProtKB-UniRule"/>
</dbReference>
<keyword evidence="12 13" id="KW-0472">Membrane</keyword>
<feature type="domain" description="HAMP" evidence="16">
    <location>
        <begin position="335"/>
        <end position="388"/>
    </location>
</feature>
<keyword evidence="4" id="KW-0597">Phosphoprotein</keyword>
<keyword evidence="10 14" id="KW-1133">Transmembrane helix</keyword>
<dbReference type="PIRSF" id="PIRSF037532">
    <property type="entry name" value="STHK_NtrY"/>
    <property type="match status" value="1"/>
</dbReference>
<evidence type="ECO:0000256" key="3">
    <source>
        <dbReference type="ARBA" id="ARBA00022475"/>
    </source>
</evidence>
<dbReference type="GO" id="GO:0006355">
    <property type="term" value="P:regulation of DNA-templated transcription"/>
    <property type="evidence" value="ECO:0007669"/>
    <property type="project" value="InterPro"/>
</dbReference>
<evidence type="ECO:0000256" key="5">
    <source>
        <dbReference type="ARBA" id="ARBA00022679"/>
    </source>
</evidence>
<dbReference type="Gene3D" id="3.30.450.20">
    <property type="entry name" value="PAS domain"/>
    <property type="match status" value="1"/>
</dbReference>
<dbReference type="RefSeq" id="WP_151177494.1">
    <property type="nucleotide sequence ID" value="NZ_CP042906.1"/>
</dbReference>
<evidence type="ECO:0000256" key="6">
    <source>
        <dbReference type="ARBA" id="ARBA00022692"/>
    </source>
</evidence>
<evidence type="ECO:0000259" key="16">
    <source>
        <dbReference type="PROSITE" id="PS50885"/>
    </source>
</evidence>
<keyword evidence="18" id="KW-1185">Reference proteome</keyword>
<dbReference type="InterPro" id="IPR035965">
    <property type="entry name" value="PAS-like_dom_sf"/>
</dbReference>
<dbReference type="SUPFAM" id="SSF55874">
    <property type="entry name" value="ATPase domain of HSP90 chaperone/DNA topoisomerase II/histidine kinase"/>
    <property type="match status" value="1"/>
</dbReference>
<keyword evidence="13" id="KW-0535">Nitrogen fixation</keyword>
<evidence type="ECO:0000259" key="15">
    <source>
        <dbReference type="PROSITE" id="PS50109"/>
    </source>
</evidence>
<feature type="domain" description="Histidine kinase" evidence="15">
    <location>
        <begin position="525"/>
        <end position="745"/>
    </location>
</feature>
<dbReference type="Proteomes" id="UP000326202">
    <property type="component" value="Chromosome"/>
</dbReference>
<evidence type="ECO:0000313" key="17">
    <source>
        <dbReference type="EMBL" id="QEX17217.1"/>
    </source>
</evidence>
<dbReference type="Pfam" id="PF00672">
    <property type="entry name" value="HAMP"/>
    <property type="match status" value="1"/>
</dbReference>
<dbReference type="InterPro" id="IPR045671">
    <property type="entry name" value="NtrY-like_N"/>
</dbReference>
<dbReference type="PROSITE" id="PS50109">
    <property type="entry name" value="HIS_KIN"/>
    <property type="match status" value="1"/>
</dbReference>
<dbReference type="Gene3D" id="3.30.565.10">
    <property type="entry name" value="Histidine kinase-like ATPase, C-terminal domain"/>
    <property type="match status" value="1"/>
</dbReference>
<dbReference type="Gene3D" id="6.10.340.10">
    <property type="match status" value="1"/>
</dbReference>
<name>A0A5J6MIZ1_9PROT</name>
<evidence type="ECO:0000313" key="18">
    <source>
        <dbReference type="Proteomes" id="UP000326202"/>
    </source>
</evidence>
<evidence type="ECO:0000256" key="12">
    <source>
        <dbReference type="ARBA" id="ARBA00023136"/>
    </source>
</evidence>
<dbReference type="EC" id="2.7.13.3" evidence="13"/>
<dbReference type="GO" id="GO:0000155">
    <property type="term" value="F:phosphorelay sensor kinase activity"/>
    <property type="evidence" value="ECO:0007669"/>
    <property type="project" value="InterPro"/>
</dbReference>
<evidence type="ECO:0000256" key="10">
    <source>
        <dbReference type="ARBA" id="ARBA00022989"/>
    </source>
</evidence>
<keyword evidence="3 13" id="KW-1003">Cell membrane</keyword>
<dbReference type="CDD" id="cd06225">
    <property type="entry name" value="HAMP"/>
    <property type="match status" value="1"/>
</dbReference>
<dbReference type="PANTHER" id="PTHR43065">
    <property type="entry name" value="SENSOR HISTIDINE KINASE"/>
    <property type="match status" value="1"/>
</dbReference>
<dbReference type="InterPro" id="IPR013767">
    <property type="entry name" value="PAS_fold"/>
</dbReference>
<dbReference type="Gene3D" id="1.10.287.130">
    <property type="match status" value="1"/>
</dbReference>
<evidence type="ECO:0000256" key="4">
    <source>
        <dbReference type="ARBA" id="ARBA00022553"/>
    </source>
</evidence>
<dbReference type="CDD" id="cd00082">
    <property type="entry name" value="HisKA"/>
    <property type="match status" value="1"/>
</dbReference>
<dbReference type="Pfam" id="PF02518">
    <property type="entry name" value="HATPase_c"/>
    <property type="match status" value="1"/>
</dbReference>
<dbReference type="InterPro" id="IPR005467">
    <property type="entry name" value="His_kinase_dom"/>
</dbReference>
<dbReference type="SMART" id="SM00387">
    <property type="entry name" value="HATPase_c"/>
    <property type="match status" value="1"/>
</dbReference>
<dbReference type="Pfam" id="PF00512">
    <property type="entry name" value="HisKA"/>
    <property type="match status" value="1"/>
</dbReference>
<evidence type="ECO:0000256" key="14">
    <source>
        <dbReference type="SAM" id="Phobius"/>
    </source>
</evidence>
<keyword evidence="11 13" id="KW-0902">Two-component regulatory system</keyword>
<dbReference type="InterPro" id="IPR004358">
    <property type="entry name" value="Sig_transdc_His_kin-like_C"/>
</dbReference>
<comment type="subcellular location">
    <subcellularLocation>
        <location evidence="2 13">Cell membrane</location>
        <topology evidence="2 13">Multi-pass membrane protein</topology>
    </subcellularLocation>
</comment>
<dbReference type="InterPro" id="IPR017232">
    <property type="entry name" value="NtrY"/>
</dbReference>
<organism evidence="17 18">
    <name type="scientific">Hypericibacter terrae</name>
    <dbReference type="NCBI Taxonomy" id="2602015"/>
    <lineage>
        <taxon>Bacteria</taxon>
        <taxon>Pseudomonadati</taxon>
        <taxon>Pseudomonadota</taxon>
        <taxon>Alphaproteobacteria</taxon>
        <taxon>Rhodospirillales</taxon>
        <taxon>Dongiaceae</taxon>
        <taxon>Hypericibacter</taxon>
    </lineage>
</organism>
<dbReference type="KEGG" id="htq:FRZ44_25130"/>
<dbReference type="GO" id="GO:0005524">
    <property type="term" value="F:ATP binding"/>
    <property type="evidence" value="ECO:0007669"/>
    <property type="project" value="UniProtKB-UniRule"/>
</dbReference>
<feature type="transmembrane region" description="Helical" evidence="14">
    <location>
        <begin position="309"/>
        <end position="331"/>
    </location>
</feature>
<dbReference type="PROSITE" id="PS50885">
    <property type="entry name" value="HAMP"/>
    <property type="match status" value="1"/>
</dbReference>
<accession>A0A5J6MIZ1</accession>
<evidence type="ECO:0000256" key="13">
    <source>
        <dbReference type="PIRNR" id="PIRNR037532"/>
    </source>
</evidence>
<dbReference type="InterPro" id="IPR003661">
    <property type="entry name" value="HisK_dim/P_dom"/>
</dbReference>
<keyword evidence="7 13" id="KW-0547">Nucleotide-binding</keyword>
<dbReference type="SMART" id="SM00304">
    <property type="entry name" value="HAMP"/>
    <property type="match status" value="1"/>
</dbReference>
<feature type="transmembrane region" description="Helical" evidence="14">
    <location>
        <begin position="38"/>
        <end position="57"/>
    </location>
</feature>
<gene>
    <name evidence="17" type="ORF">FRZ44_25130</name>
</gene>
<dbReference type="OrthoDB" id="9776727at2"/>
<dbReference type="Pfam" id="PF19312">
    <property type="entry name" value="NtrY_N"/>
    <property type="match status" value="1"/>
</dbReference>
<dbReference type="GO" id="GO:0005886">
    <property type="term" value="C:plasma membrane"/>
    <property type="evidence" value="ECO:0007669"/>
    <property type="project" value="UniProtKB-SubCell"/>
</dbReference>